<feature type="compositionally biased region" description="Low complexity" evidence="1">
    <location>
        <begin position="62"/>
        <end position="77"/>
    </location>
</feature>
<feature type="region of interest" description="Disordered" evidence="1">
    <location>
        <begin position="135"/>
        <end position="169"/>
    </location>
</feature>
<feature type="region of interest" description="Disordered" evidence="1">
    <location>
        <begin position="47"/>
        <end position="77"/>
    </location>
</feature>
<evidence type="ECO:0000313" key="2">
    <source>
        <dbReference type="EMBL" id="CAD8121446.1"/>
    </source>
</evidence>
<reference evidence="2" key="1">
    <citation type="submission" date="2021-01" db="EMBL/GenBank/DDBJ databases">
        <authorList>
            <consortium name="Genoscope - CEA"/>
            <person name="William W."/>
        </authorList>
    </citation>
    <scope>NUCLEOTIDE SEQUENCE</scope>
</reference>
<gene>
    <name evidence="2" type="ORF">PSON_ATCC_30995.1.T1320097</name>
</gene>
<accession>A0A8S1R092</accession>
<dbReference type="Proteomes" id="UP000692954">
    <property type="component" value="Unassembled WGS sequence"/>
</dbReference>
<name>A0A8S1R092_9CILI</name>
<keyword evidence="3" id="KW-1185">Reference proteome</keyword>
<sequence length="185" mass="21732">MGTVIIGKCQCQCYINYVSCDCTFQENEVKTKSRTNRFTENVEKRNKIKNKSPGDSTEKLSRFSSTRKPSSRSSSLKSKYLLSNECNIQTDESSQTRIKRKPKIIQQFVKSTKFYNFAEYTLKSQSVIHQQHISEHKEHKKSAQSSQISQIVQSNRPLKTDNNKEEQYDYRPFKKANKYQQLFFK</sequence>
<comment type="caution">
    <text evidence="2">The sequence shown here is derived from an EMBL/GenBank/DDBJ whole genome shotgun (WGS) entry which is preliminary data.</text>
</comment>
<evidence type="ECO:0000313" key="3">
    <source>
        <dbReference type="Proteomes" id="UP000692954"/>
    </source>
</evidence>
<protein>
    <submittedName>
        <fullName evidence="2">Uncharacterized protein</fullName>
    </submittedName>
</protein>
<evidence type="ECO:0000256" key="1">
    <source>
        <dbReference type="SAM" id="MobiDB-lite"/>
    </source>
</evidence>
<feature type="compositionally biased region" description="Low complexity" evidence="1">
    <location>
        <begin position="144"/>
        <end position="154"/>
    </location>
</feature>
<proteinExistence type="predicted"/>
<dbReference type="AlphaFoldDB" id="A0A8S1R092"/>
<dbReference type="OrthoDB" id="297750at2759"/>
<organism evidence="2 3">
    <name type="scientific">Paramecium sonneborni</name>
    <dbReference type="NCBI Taxonomy" id="65129"/>
    <lineage>
        <taxon>Eukaryota</taxon>
        <taxon>Sar</taxon>
        <taxon>Alveolata</taxon>
        <taxon>Ciliophora</taxon>
        <taxon>Intramacronucleata</taxon>
        <taxon>Oligohymenophorea</taxon>
        <taxon>Peniculida</taxon>
        <taxon>Parameciidae</taxon>
        <taxon>Paramecium</taxon>
    </lineage>
</organism>
<dbReference type="EMBL" id="CAJJDN010000132">
    <property type="protein sequence ID" value="CAD8121446.1"/>
    <property type="molecule type" value="Genomic_DNA"/>
</dbReference>
<feature type="compositionally biased region" description="Basic and acidic residues" evidence="1">
    <location>
        <begin position="158"/>
        <end position="169"/>
    </location>
</feature>